<proteinExistence type="predicted"/>
<dbReference type="PIR" id="B82583">
    <property type="entry name" value="B82583"/>
</dbReference>
<evidence type="ECO:0000256" key="1">
    <source>
        <dbReference type="SAM" id="Phobius"/>
    </source>
</evidence>
<evidence type="ECO:0000313" key="3">
    <source>
        <dbReference type="Proteomes" id="UP000000812"/>
    </source>
</evidence>
<dbReference type="HOGENOM" id="CLU_3067797_0_0_6"/>
<feature type="transmembrane region" description="Helical" evidence="1">
    <location>
        <begin position="31"/>
        <end position="52"/>
    </location>
</feature>
<dbReference type="Proteomes" id="UP000000812">
    <property type="component" value="Chromosome"/>
</dbReference>
<sequence length="53" mass="6124">MEANHQWVKPQQHQPAPHVTQNLLLLRHLSLLRLLSLPSIEVLAILVTTLIWL</sequence>
<evidence type="ECO:0000313" key="2">
    <source>
        <dbReference type="EMBL" id="AAF85037.1"/>
    </source>
</evidence>
<keyword evidence="1" id="KW-1133">Transmembrane helix</keyword>
<reference evidence="2 3" key="1">
    <citation type="journal article" date="2000" name="Nature">
        <title>The genome sequence of the plant pathogen Xylella fastidiosa.</title>
        <authorList>
            <person name="Simpson A.J."/>
            <person name="Reinach F.C."/>
            <person name="Arruda P."/>
            <person name="Abreu F.A."/>
            <person name="Acencio M."/>
            <person name="Alvarenga R."/>
            <person name="Alves L.M."/>
            <person name="Araya J.E."/>
            <person name="Baia G.S."/>
            <person name="Baptista C.S."/>
            <person name="Barros M.H."/>
            <person name="Bonaccorsi E.D."/>
            <person name="Bordin S."/>
            <person name="Bove J.M."/>
            <person name="Briones M.R."/>
            <person name="Bueno M.R."/>
            <person name="Camargo A.A."/>
            <person name="Camargo L.E."/>
            <person name="Carraro D.M."/>
            <person name="Carrer H."/>
            <person name="Colauto N.B."/>
            <person name="Colombo C."/>
            <person name="Costa F.F."/>
            <person name="Costa M.C."/>
            <person name="Costa-Neto C.M."/>
            <person name="Coutinho L.L."/>
            <person name="Cristofani M."/>
            <person name="Dias-Neto E."/>
            <person name="Docena C."/>
            <person name="El-Dorry H."/>
            <person name="Facincani A.P."/>
            <person name="Ferreira A.J."/>
            <person name="Ferreira V.C."/>
            <person name="Ferro J.A."/>
            <person name="Fraga J.S."/>
            <person name="Franca S.C."/>
            <person name="Franco M.C."/>
            <person name="Frohme M."/>
            <person name="Furlan L.R."/>
            <person name="Garnier M."/>
            <person name="Goldman G.H."/>
            <person name="Goldman M.H."/>
            <person name="Gomes S.L."/>
            <person name="Gruber A."/>
            <person name="Ho P.L."/>
            <person name="Hoheisel J.D."/>
            <person name="Junqueira M.L."/>
            <person name="Kemper E.L."/>
            <person name="Kitajima J.P."/>
            <person name="Krieger J.E."/>
            <person name="Kuramae E.E."/>
            <person name="Laigret F."/>
            <person name="Lambais M.R."/>
            <person name="Leite L.C."/>
            <person name="Lemos E.G."/>
            <person name="Lemos M.V."/>
            <person name="Lopes S.A."/>
            <person name="Lopes C.R."/>
            <person name="Machado J.A."/>
            <person name="Machado M.A."/>
            <person name="Madeira A.M."/>
            <person name="Madeira H.M."/>
            <person name="Marino C.L."/>
            <person name="Marques M.V."/>
            <person name="Martins E.A."/>
            <person name="Martins E.M."/>
            <person name="Matsukuma A.Y."/>
            <person name="Menck C.F."/>
            <person name="Miracca E.C."/>
            <person name="Miyaki C.Y."/>
            <person name="Monteriro-Vitorello C.B."/>
            <person name="Moon D.H."/>
            <person name="Nagai M.A."/>
            <person name="Nascimento A.L."/>
            <person name="Netto L.E."/>
            <person name="Nhani A.Jr."/>
            <person name="Nobrega F.G."/>
            <person name="Nunes L.R."/>
            <person name="Oliveira M.A."/>
            <person name="de Oliveira M.C."/>
            <person name="de Oliveira R.C."/>
            <person name="Palmieri D.A."/>
            <person name="Paris A."/>
            <person name="Peixoto B.R."/>
            <person name="Pereira G.A."/>
            <person name="Pereira H.A.Jr."/>
            <person name="Pesquero J.B."/>
            <person name="Quaggio R.B."/>
            <person name="Roberto P.G."/>
            <person name="Rodrigues V."/>
            <person name="de M Rosa A.J."/>
            <person name="de Rosa V.E.Jr."/>
            <person name="de Sa R.G."/>
            <person name="Santelli R.V."/>
            <person name="Sawasaki H.E."/>
            <person name="da Silva A.C."/>
            <person name="da Silva A.M."/>
            <person name="da Silva F.R."/>
            <person name="da Silva W.A.Jr."/>
            <person name="da Silveira J.F."/>
            <person name="Silvestri M.L."/>
            <person name="Siqueira W.J."/>
            <person name="de Souza A.A."/>
            <person name="de Souza A.P."/>
            <person name="Terenzi M.F."/>
            <person name="Truffi D."/>
            <person name="Tsai S.M."/>
            <person name="Tsuhako M.H."/>
            <person name="Vallada H."/>
            <person name="Van Sluys M.A."/>
            <person name="Verjovski-Almeida S."/>
            <person name="Vettore A.L."/>
            <person name="Zago M.A."/>
            <person name="Zatz M."/>
            <person name="Meidanis J."/>
            <person name="Setubal J.C."/>
        </authorList>
    </citation>
    <scope>NUCLEOTIDE SEQUENCE [LARGE SCALE GENOMIC DNA]</scope>
    <source>
        <strain evidence="2 3">9a5c</strain>
    </source>
</reference>
<protein>
    <submittedName>
        <fullName evidence="2">Uncharacterized protein</fullName>
    </submittedName>
</protein>
<dbReference type="KEGG" id="xfa:XF_2238"/>
<keyword evidence="1" id="KW-0472">Membrane</keyword>
<dbReference type="AlphaFoldDB" id="Q9PBA6"/>
<organism evidence="2 3">
    <name type="scientific">Xylella fastidiosa (strain 9a5c)</name>
    <dbReference type="NCBI Taxonomy" id="160492"/>
    <lineage>
        <taxon>Bacteria</taxon>
        <taxon>Pseudomonadati</taxon>
        <taxon>Pseudomonadota</taxon>
        <taxon>Gammaproteobacteria</taxon>
        <taxon>Lysobacterales</taxon>
        <taxon>Lysobacteraceae</taxon>
        <taxon>Xylella</taxon>
    </lineage>
</organism>
<gene>
    <name evidence="2" type="ordered locus">XF_2238</name>
</gene>
<accession>Q9PBA6</accession>
<name>Q9PBA6_XYLFA</name>
<keyword evidence="1" id="KW-0812">Transmembrane</keyword>
<dbReference type="EMBL" id="AE003849">
    <property type="protein sequence ID" value="AAF85037.1"/>
    <property type="molecule type" value="Genomic_DNA"/>
</dbReference>